<dbReference type="Proteomes" id="UP000298493">
    <property type="component" value="Unassembled WGS sequence"/>
</dbReference>
<evidence type="ECO:0000313" key="2">
    <source>
        <dbReference type="EMBL" id="TID14210.1"/>
    </source>
</evidence>
<sequence>MTVGGTLDANPPNMCRDRPSCHGMATLEPYETMILLCQGLHAPNGKRHTDYGVLNDGCGRGMRVRPGREIIGVASDHGRMPDGDQLGGLFALFALFAPNSGDSGNSVVVESVSAKVSITVITNSRRWHHSHHSGQERVDRPQHLDSCLPSASPDGLMLAECFTRTHACRGLHSDSSHACRGLHSDSSMLVG</sequence>
<accession>A0A4Z1NTB4</accession>
<dbReference type="EMBL" id="SNSC02000023">
    <property type="protein sequence ID" value="TID14210.1"/>
    <property type="molecule type" value="Genomic_DNA"/>
</dbReference>
<evidence type="ECO:0000256" key="1">
    <source>
        <dbReference type="SAM" id="MobiDB-lite"/>
    </source>
</evidence>
<dbReference type="AlphaFoldDB" id="A0A4Z1NTB4"/>
<organism evidence="2 3">
    <name type="scientific">Venturia nashicola</name>
    <dbReference type="NCBI Taxonomy" id="86259"/>
    <lineage>
        <taxon>Eukaryota</taxon>
        <taxon>Fungi</taxon>
        <taxon>Dikarya</taxon>
        <taxon>Ascomycota</taxon>
        <taxon>Pezizomycotina</taxon>
        <taxon>Dothideomycetes</taxon>
        <taxon>Pleosporomycetidae</taxon>
        <taxon>Venturiales</taxon>
        <taxon>Venturiaceae</taxon>
        <taxon>Venturia</taxon>
    </lineage>
</organism>
<feature type="region of interest" description="Disordered" evidence="1">
    <location>
        <begin position="126"/>
        <end position="146"/>
    </location>
</feature>
<evidence type="ECO:0000313" key="3">
    <source>
        <dbReference type="Proteomes" id="UP000298493"/>
    </source>
</evidence>
<reference evidence="2 3" key="1">
    <citation type="submission" date="2019-04" db="EMBL/GenBank/DDBJ databases">
        <title>High contiguity whole genome sequence and gene annotation resource for two Venturia nashicola isolates.</title>
        <authorList>
            <person name="Prokchorchik M."/>
            <person name="Won K."/>
            <person name="Lee Y."/>
            <person name="Choi E.D."/>
            <person name="Segonzac C."/>
            <person name="Sohn K.H."/>
        </authorList>
    </citation>
    <scope>NUCLEOTIDE SEQUENCE [LARGE SCALE GENOMIC DNA]</scope>
    <source>
        <strain evidence="2 3">PRI2</strain>
    </source>
</reference>
<name>A0A4Z1NTB4_9PEZI</name>
<protein>
    <submittedName>
        <fullName evidence="2">Uncharacterized protein</fullName>
    </submittedName>
</protein>
<comment type="caution">
    <text evidence="2">The sequence shown here is derived from an EMBL/GenBank/DDBJ whole genome shotgun (WGS) entry which is preliminary data.</text>
</comment>
<feature type="compositionally biased region" description="Basic and acidic residues" evidence="1">
    <location>
        <begin position="133"/>
        <end position="143"/>
    </location>
</feature>
<gene>
    <name evidence="2" type="ORF">E6O75_ATG09289</name>
</gene>
<keyword evidence="3" id="KW-1185">Reference proteome</keyword>
<proteinExistence type="predicted"/>